<evidence type="ECO:0000256" key="6">
    <source>
        <dbReference type="SAM" id="Phobius"/>
    </source>
</evidence>
<feature type="transmembrane region" description="Helical" evidence="6">
    <location>
        <begin position="134"/>
        <end position="165"/>
    </location>
</feature>
<dbReference type="SMART" id="SM00730">
    <property type="entry name" value="PSN"/>
    <property type="match status" value="1"/>
</dbReference>
<keyword evidence="3 6" id="KW-1133">Transmembrane helix</keyword>
<feature type="transmembrane region" description="Helical" evidence="6">
    <location>
        <begin position="7"/>
        <end position="29"/>
    </location>
</feature>
<evidence type="ECO:0000256" key="3">
    <source>
        <dbReference type="ARBA" id="ARBA00022989"/>
    </source>
</evidence>
<dbReference type="OrthoDB" id="241093at2157"/>
<dbReference type="Proteomes" id="UP000196084">
    <property type="component" value="Unassembled WGS sequence"/>
</dbReference>
<keyword evidence="2 6" id="KW-0812">Transmembrane</keyword>
<evidence type="ECO:0000256" key="2">
    <source>
        <dbReference type="ARBA" id="ARBA00022692"/>
    </source>
</evidence>
<protein>
    <recommendedName>
        <fullName evidence="9">Presenilin-like membrane protease, A22 family</fullName>
    </recommendedName>
</protein>
<proteinExistence type="predicted"/>
<feature type="transmembrane region" description="Helical" evidence="6">
    <location>
        <begin position="292"/>
        <end position="313"/>
    </location>
</feature>
<name>A0A202EDT9_9EURY</name>
<keyword evidence="8" id="KW-1185">Reference proteome</keyword>
<feature type="transmembrane region" description="Helical" evidence="6">
    <location>
        <begin position="74"/>
        <end position="91"/>
    </location>
</feature>
<dbReference type="GO" id="GO:0016020">
    <property type="term" value="C:membrane"/>
    <property type="evidence" value="ECO:0007669"/>
    <property type="project" value="InterPro"/>
</dbReference>
<dbReference type="InterPro" id="IPR006639">
    <property type="entry name" value="Preselin/SPP"/>
</dbReference>
<feature type="compositionally biased region" description="Low complexity" evidence="5">
    <location>
        <begin position="220"/>
        <end position="242"/>
    </location>
</feature>
<evidence type="ECO:0000313" key="7">
    <source>
        <dbReference type="EMBL" id="OVE86348.1"/>
    </source>
</evidence>
<organism evidence="7 8">
    <name type="scientific">Natronolimnobius baerhuensis</name>
    <dbReference type="NCBI Taxonomy" id="253108"/>
    <lineage>
        <taxon>Archaea</taxon>
        <taxon>Methanobacteriati</taxon>
        <taxon>Methanobacteriota</taxon>
        <taxon>Stenosarchaea group</taxon>
        <taxon>Halobacteria</taxon>
        <taxon>Halobacteriales</taxon>
        <taxon>Natrialbaceae</taxon>
        <taxon>Natronolimnobius</taxon>
    </lineage>
</organism>
<feature type="transmembrane region" description="Helical" evidence="6">
    <location>
        <begin position="103"/>
        <end position="122"/>
    </location>
</feature>
<gene>
    <name evidence="7" type="ORF">B2G88_06100</name>
</gene>
<evidence type="ECO:0008006" key="9">
    <source>
        <dbReference type="Google" id="ProtNLM"/>
    </source>
</evidence>
<evidence type="ECO:0000256" key="5">
    <source>
        <dbReference type="SAM" id="MobiDB-lite"/>
    </source>
</evidence>
<dbReference type="AlphaFoldDB" id="A0A202EDT9"/>
<dbReference type="EMBL" id="MWPH01000001">
    <property type="protein sequence ID" value="OVE86348.1"/>
    <property type="molecule type" value="Genomic_DNA"/>
</dbReference>
<dbReference type="InterPro" id="IPR010545">
    <property type="entry name" value="SPP"/>
</dbReference>
<dbReference type="GO" id="GO:0012505">
    <property type="term" value="C:endomembrane system"/>
    <property type="evidence" value="ECO:0007669"/>
    <property type="project" value="UniProtKB-SubCell"/>
</dbReference>
<dbReference type="Pfam" id="PF06550">
    <property type="entry name" value="SPP"/>
    <property type="match status" value="1"/>
</dbReference>
<dbReference type="RefSeq" id="WP_054863432.1">
    <property type="nucleotide sequence ID" value="NZ_MWPH01000001.1"/>
</dbReference>
<keyword evidence="4 6" id="KW-0472">Membrane</keyword>
<evidence type="ECO:0000313" key="8">
    <source>
        <dbReference type="Proteomes" id="UP000196084"/>
    </source>
</evidence>
<evidence type="ECO:0000256" key="4">
    <source>
        <dbReference type="ARBA" id="ARBA00023136"/>
    </source>
</evidence>
<feature type="transmembrane region" description="Helical" evidence="6">
    <location>
        <begin position="185"/>
        <end position="202"/>
    </location>
</feature>
<feature type="compositionally biased region" description="Acidic residues" evidence="5">
    <location>
        <begin position="208"/>
        <end position="219"/>
    </location>
</feature>
<feature type="transmembrane region" description="Helical" evidence="6">
    <location>
        <begin position="49"/>
        <end position="67"/>
    </location>
</feature>
<comment type="subcellular location">
    <subcellularLocation>
        <location evidence="1">Endomembrane system</location>
        <topology evidence="1">Multi-pass membrane protein</topology>
    </subcellularLocation>
</comment>
<sequence>MNDRMRVLLAVGFVVVLFLGVQLGSLALIEPFDASGHQAVEDPENPTNSIVYFGIILVATALMLAAFKYDLERLIQALIIGVSVMISWFVFTEFVPPVVTAGPMNVLAVLAAFGVGGALLLYPEWYVIDLAGVLMGAGAAALFGISFGLLPALLLLAVLAVYDAISVYGTEHMLDLAEGVMDLKIPVVLVIPTTLSYSYLAAGSGPETLEDESEPDDADTTATADSPTPDTNGGADAEPADTTADDSTADEREFDRDALFIGLGDAVIPTILVVSAAFFLEADPIGGSLLTMNVPALGAMVGTLAGLLVLLWMVLKGRAHAGLPLLNGGAIGGYLIGALASGVSIMTALGL</sequence>
<feature type="transmembrane region" description="Helical" evidence="6">
    <location>
        <begin position="325"/>
        <end position="349"/>
    </location>
</feature>
<accession>A0A202EDT9</accession>
<comment type="caution">
    <text evidence="7">The sequence shown here is derived from an EMBL/GenBank/DDBJ whole genome shotgun (WGS) entry which is preliminary data.</text>
</comment>
<feature type="region of interest" description="Disordered" evidence="5">
    <location>
        <begin position="205"/>
        <end position="250"/>
    </location>
</feature>
<dbReference type="NCBIfam" id="NF041679">
    <property type="entry name" value="IMP_arch_presen"/>
    <property type="match status" value="1"/>
</dbReference>
<feature type="transmembrane region" description="Helical" evidence="6">
    <location>
        <begin position="258"/>
        <end position="280"/>
    </location>
</feature>
<reference evidence="7 8" key="1">
    <citation type="submission" date="2017-02" db="EMBL/GenBank/DDBJ databases">
        <title>Natronthermophilus aegyptiacus gen. nov.,sp. nov., an aerobic, extremely halophilic alkalithermophilic archaeon isolated from the athalassohaline Wadi An Natrun, Egypt.</title>
        <authorList>
            <person name="Zhao B."/>
        </authorList>
    </citation>
    <scope>NUCLEOTIDE SEQUENCE [LARGE SCALE GENOMIC DNA]</scope>
    <source>
        <strain evidence="7 8">CGMCC 1.3597</strain>
    </source>
</reference>
<evidence type="ECO:0000256" key="1">
    <source>
        <dbReference type="ARBA" id="ARBA00004127"/>
    </source>
</evidence>
<dbReference type="GO" id="GO:0042500">
    <property type="term" value="F:aspartic endopeptidase activity, intramembrane cleaving"/>
    <property type="evidence" value="ECO:0007669"/>
    <property type="project" value="InterPro"/>
</dbReference>